<protein>
    <submittedName>
        <fullName evidence="2">NACHT domain-containing protein</fullName>
    </submittedName>
</protein>
<dbReference type="PANTHER" id="PTHR46844:SF1">
    <property type="entry name" value="SLR5058 PROTEIN"/>
    <property type="match status" value="1"/>
</dbReference>
<feature type="non-terminal residue" evidence="2">
    <location>
        <position position="801"/>
    </location>
</feature>
<organism evidence="2 3">
    <name type="scientific">Okeania hirsuta</name>
    <dbReference type="NCBI Taxonomy" id="1458930"/>
    <lineage>
        <taxon>Bacteria</taxon>
        <taxon>Bacillati</taxon>
        <taxon>Cyanobacteriota</taxon>
        <taxon>Cyanophyceae</taxon>
        <taxon>Oscillatoriophycideae</taxon>
        <taxon>Oscillatoriales</taxon>
        <taxon>Microcoleaceae</taxon>
        <taxon>Okeania</taxon>
    </lineage>
</organism>
<dbReference type="Proteomes" id="UP000269154">
    <property type="component" value="Unassembled WGS sequence"/>
</dbReference>
<accession>A0A3N6P9E2</accession>
<proteinExistence type="predicted"/>
<dbReference type="OrthoDB" id="135105at2"/>
<keyword evidence="3" id="KW-1185">Reference proteome</keyword>
<dbReference type="RefSeq" id="WP_124155062.1">
    <property type="nucleotide sequence ID" value="NZ_CAWOLW010000027.1"/>
</dbReference>
<dbReference type="SUPFAM" id="SSF52540">
    <property type="entry name" value="P-loop containing nucleoside triphosphate hydrolases"/>
    <property type="match status" value="1"/>
</dbReference>
<comment type="caution">
    <text evidence="2">The sequence shown here is derived from an EMBL/GenBank/DDBJ whole genome shotgun (WGS) entry which is preliminary data.</text>
</comment>
<dbReference type="InterPro" id="IPR027417">
    <property type="entry name" value="P-loop_NTPase"/>
</dbReference>
<dbReference type="Gene3D" id="3.40.50.300">
    <property type="entry name" value="P-loop containing nucleotide triphosphate hydrolases"/>
    <property type="match status" value="1"/>
</dbReference>
<name>A0A3N6P9E2_9CYAN</name>
<dbReference type="EMBL" id="RCBY01000122">
    <property type="protein sequence ID" value="RQH35890.1"/>
    <property type="molecule type" value="Genomic_DNA"/>
</dbReference>
<dbReference type="AlphaFoldDB" id="A0A3N6P9E2"/>
<evidence type="ECO:0000313" key="2">
    <source>
        <dbReference type="EMBL" id="RQH35890.1"/>
    </source>
</evidence>
<dbReference type="InterPro" id="IPR054569">
    <property type="entry name" value="NNH2"/>
</dbReference>
<reference evidence="2 3" key="1">
    <citation type="journal article" date="2018" name="ACS Chem. Biol.">
        <title>Ketoreductase domain dysfunction expands chemodiversity: malyngamide biosynthesis in the cyanobacterium Okeania hirsuta.</title>
        <authorList>
            <person name="Moss N.A."/>
            <person name="Leao T."/>
            <person name="Rankin M."/>
            <person name="McCullough T.M."/>
            <person name="Qu P."/>
            <person name="Korobeynikov A."/>
            <person name="Smith J.L."/>
            <person name="Gerwick L."/>
            <person name="Gerwick W.H."/>
        </authorList>
    </citation>
    <scope>NUCLEOTIDE SEQUENCE [LARGE SCALE GENOMIC DNA]</scope>
    <source>
        <strain evidence="2 3">PAB10Feb10-1</strain>
    </source>
</reference>
<sequence>MIEWLIAWGSSEAVKFIAQEVIGELGKGAAEDYVKDFFKQGISDAIGGIKNGKVLQKATAQAIKYFLDLIQQELENAELNEGQLKQYDRPLKQFIKNQSILEVLVRFDHDLKILDTNKLAITWNEINPPLPDDFDWELIAKQYQRRVKKIIRESDELRKILNSENLDKLANKNTEIKPEFDLEKYQEGIREQYGNLKLESLDTSGYAYNQLKLWRMFIPQNVRESQEFLPQVHEIPQEYRQRLRETGQFEEELSQERLESLRRRYFEQQTRSVLELVENSNYQYLVILGNPGSGKSTLLQYMALQWAELSRKDLPLQPIPLLIELRTYVKNHDANKCQNFLDFLEKGSGIICQLPQQELHAKLQNGDAIVMFDGLDEVFDPAKREEIITDIHRFTNVYKNVRVIVTSRVIGYQPQKLRDAEFNHFMLQDLSAEQIEDFMQRWHNLTYIDEGERERKRERLKRAIKDSPAIKELSGNPLLLTMMAILNRNQELPRDRAELYNQASRVLLHQWDMERALVDAKIDPITIDYKDKQAILRQVAFFMQGNIAGLAGNLILGDDLEKIIWEYLKSVDINDARTVARALMEQLRSRNFILCFVGAEYYAFVHRTFLEYFCAREFVWQFEKEQKIDKDELIEDVFGKHWRDETWHEVLRLIAGMIDAKFVGEVISYLMEQEGEEEKFLNLFLAGKCLFEVRSRHGIGDVGFRLLNRLKDLTGYDLGYYYGSYSDEAKLVREIRTQAVEVVATTWRDEQKTYTWLKQRVNSDSDSYVRGEAVRQIATGWKDEEGILELLKQWVVSDEHP</sequence>
<dbReference type="Pfam" id="PF05729">
    <property type="entry name" value="NACHT"/>
    <property type="match status" value="1"/>
</dbReference>
<dbReference type="PANTHER" id="PTHR46844">
    <property type="entry name" value="SLR5058 PROTEIN"/>
    <property type="match status" value="1"/>
</dbReference>
<feature type="domain" description="NACHT" evidence="1">
    <location>
        <begin position="283"/>
        <end position="408"/>
    </location>
</feature>
<evidence type="ECO:0000259" key="1">
    <source>
        <dbReference type="PROSITE" id="PS50837"/>
    </source>
</evidence>
<gene>
    <name evidence="2" type="ORF">D5R40_19620</name>
</gene>
<dbReference type="InterPro" id="IPR007111">
    <property type="entry name" value="NACHT_NTPase"/>
</dbReference>
<dbReference type="PROSITE" id="PS50837">
    <property type="entry name" value="NACHT"/>
    <property type="match status" value="1"/>
</dbReference>
<evidence type="ECO:0000313" key="3">
    <source>
        <dbReference type="Proteomes" id="UP000269154"/>
    </source>
</evidence>
<dbReference type="Pfam" id="PF22734">
    <property type="entry name" value="NNH2"/>
    <property type="match status" value="1"/>
</dbReference>